<comment type="cofactor">
    <cofactor evidence="1">
        <name>Mg(2+)</name>
        <dbReference type="ChEBI" id="CHEBI:18420"/>
    </cofactor>
</comment>
<organism evidence="4 5">
    <name type="scientific">Sinorhizobium mexicanum</name>
    <dbReference type="NCBI Taxonomy" id="375549"/>
    <lineage>
        <taxon>Bacteria</taxon>
        <taxon>Pseudomonadati</taxon>
        <taxon>Pseudomonadota</taxon>
        <taxon>Alphaproteobacteria</taxon>
        <taxon>Hyphomicrobiales</taxon>
        <taxon>Rhizobiaceae</taxon>
        <taxon>Sinorhizobium/Ensifer group</taxon>
        <taxon>Sinorhizobium</taxon>
    </lineage>
</organism>
<sequence>MKITDLTVTMFERAIPKASYGRHTMPGSGKVCLGLVTVSADDGVQGHAFLGSPVRTAELDAASLIIALKSVVIGRDPLQREAIYKDLARRAGLSSWRCVGAIDVALWDIAGKVAGLPIYQLIGGFREKAPAYASSPGWANVESYIEEARAVKAHGYAAYKVHPPRLDPQEDLAVARAVREAVGDDYRLMFDATGVYNYPQALMVGRELESLGYHWFEDPLPFEDIYNYTKLKQKLDIQVMATELSPGAFHAYEPWVSQKATDALRGDVALKGGITACLKTAHLAEAFRLNYELHHGGNSLNNVANLHLFCAIPNTDYFEVVLPDEAQKCGLIDDLQVGSDGFVHVPKKPGLGVDIDFELIEHSKIRVLS</sequence>
<dbReference type="EMBL" id="CP041238">
    <property type="protein sequence ID" value="QLL62965.1"/>
    <property type="molecule type" value="Genomic_DNA"/>
</dbReference>
<keyword evidence="3" id="KW-0460">Magnesium</keyword>
<dbReference type="Pfam" id="PF13378">
    <property type="entry name" value="MR_MLE_C"/>
    <property type="match status" value="1"/>
</dbReference>
<evidence type="ECO:0000313" key="5">
    <source>
        <dbReference type="Proteomes" id="UP000510721"/>
    </source>
</evidence>
<dbReference type="AlphaFoldDB" id="A0A859QIY7"/>
<dbReference type="GO" id="GO:0000287">
    <property type="term" value="F:magnesium ion binding"/>
    <property type="evidence" value="ECO:0007669"/>
    <property type="project" value="TreeGrafter"/>
</dbReference>
<dbReference type="InterPro" id="IPR046945">
    <property type="entry name" value="RHMD-like"/>
</dbReference>
<dbReference type="Gene3D" id="3.30.390.10">
    <property type="entry name" value="Enolase-like, N-terminal domain"/>
    <property type="match status" value="1"/>
</dbReference>
<dbReference type="InterPro" id="IPR013341">
    <property type="entry name" value="Mandelate_racemase_N_dom"/>
</dbReference>
<dbReference type="InterPro" id="IPR029017">
    <property type="entry name" value="Enolase-like_N"/>
</dbReference>
<keyword evidence="2" id="KW-0479">Metal-binding</keyword>
<dbReference type="SUPFAM" id="SSF54826">
    <property type="entry name" value="Enolase N-terminal domain-like"/>
    <property type="match status" value="1"/>
</dbReference>
<dbReference type="GO" id="GO:0016052">
    <property type="term" value="P:carbohydrate catabolic process"/>
    <property type="evidence" value="ECO:0007669"/>
    <property type="project" value="TreeGrafter"/>
</dbReference>
<dbReference type="KEGG" id="emx:FKV68_16685"/>
<dbReference type="GO" id="GO:0016836">
    <property type="term" value="F:hydro-lyase activity"/>
    <property type="evidence" value="ECO:0007669"/>
    <property type="project" value="TreeGrafter"/>
</dbReference>
<dbReference type="SFLD" id="SFLDG00179">
    <property type="entry name" value="mandelate_racemase"/>
    <property type="match status" value="1"/>
</dbReference>
<evidence type="ECO:0000256" key="3">
    <source>
        <dbReference type="ARBA" id="ARBA00022842"/>
    </source>
</evidence>
<evidence type="ECO:0000256" key="1">
    <source>
        <dbReference type="ARBA" id="ARBA00001946"/>
    </source>
</evidence>
<dbReference type="PANTHER" id="PTHR13794:SF58">
    <property type="entry name" value="MITOCHONDRIAL ENOLASE SUPERFAMILY MEMBER 1"/>
    <property type="match status" value="1"/>
</dbReference>
<keyword evidence="5" id="KW-1185">Reference proteome</keyword>
<evidence type="ECO:0000256" key="2">
    <source>
        <dbReference type="ARBA" id="ARBA00022723"/>
    </source>
</evidence>
<dbReference type="SMART" id="SM00922">
    <property type="entry name" value="MR_MLE"/>
    <property type="match status" value="1"/>
</dbReference>
<proteinExistence type="predicted"/>
<dbReference type="SFLD" id="SFLDS00001">
    <property type="entry name" value="Enolase"/>
    <property type="match status" value="1"/>
</dbReference>
<dbReference type="Proteomes" id="UP000510721">
    <property type="component" value="Chromosome"/>
</dbReference>
<reference evidence="4 5" key="1">
    <citation type="submission" date="2019-06" db="EMBL/GenBank/DDBJ databases">
        <title>Complete genome sequence of Ensifer mexicanus ITTG R7 isolated from nodules of Acacia angustissima (Mill.) Kuntze.</title>
        <authorList>
            <person name="Rincon-Rosales R."/>
            <person name="Rogel M.A."/>
            <person name="Guerrero G."/>
            <person name="Rincon-Molina C.I."/>
            <person name="Lopez-Lopez A."/>
            <person name="Martinez-Romero E."/>
        </authorList>
    </citation>
    <scope>NUCLEOTIDE SEQUENCE [LARGE SCALE GENOMIC DNA]</scope>
    <source>
        <strain evidence="4 5">ITTG R7</strain>
    </source>
</reference>
<dbReference type="Pfam" id="PF02746">
    <property type="entry name" value="MR_MLE_N"/>
    <property type="match status" value="1"/>
</dbReference>
<dbReference type="PANTHER" id="PTHR13794">
    <property type="entry name" value="ENOLASE SUPERFAMILY, MANDELATE RACEMASE"/>
    <property type="match status" value="1"/>
</dbReference>
<name>A0A859QIY7_9HYPH</name>
<evidence type="ECO:0000313" key="4">
    <source>
        <dbReference type="EMBL" id="QLL62965.1"/>
    </source>
</evidence>
<protein>
    <submittedName>
        <fullName evidence="4">Mandelate racemase</fullName>
    </submittedName>
</protein>
<dbReference type="Gene3D" id="3.20.20.120">
    <property type="entry name" value="Enolase-like C-terminal domain"/>
    <property type="match status" value="1"/>
</dbReference>
<gene>
    <name evidence="4" type="ORF">FKV68_16685</name>
</gene>
<dbReference type="InterPro" id="IPR013342">
    <property type="entry name" value="Mandelate_racemase_C"/>
</dbReference>
<dbReference type="RefSeq" id="WP_180938878.1">
    <property type="nucleotide sequence ID" value="NZ_CP041238.1"/>
</dbReference>
<accession>A0A859QIY7</accession>
<dbReference type="InterPro" id="IPR029065">
    <property type="entry name" value="Enolase_C-like"/>
</dbReference>
<dbReference type="InterPro" id="IPR036849">
    <property type="entry name" value="Enolase-like_C_sf"/>
</dbReference>
<dbReference type="SUPFAM" id="SSF51604">
    <property type="entry name" value="Enolase C-terminal domain-like"/>
    <property type="match status" value="1"/>
</dbReference>